<evidence type="ECO:0000256" key="1">
    <source>
        <dbReference type="SAM" id="Phobius"/>
    </source>
</evidence>
<keyword evidence="1" id="KW-0472">Membrane</keyword>
<evidence type="ECO:0008006" key="4">
    <source>
        <dbReference type="Google" id="ProtNLM"/>
    </source>
</evidence>
<proteinExistence type="predicted"/>
<feature type="transmembrane region" description="Helical" evidence="1">
    <location>
        <begin position="33"/>
        <end position="55"/>
    </location>
</feature>
<accession>A0ABT7QWR0</accession>
<evidence type="ECO:0000313" key="3">
    <source>
        <dbReference type="Proteomes" id="UP001169069"/>
    </source>
</evidence>
<dbReference type="Proteomes" id="UP001169069">
    <property type="component" value="Unassembled WGS sequence"/>
</dbReference>
<sequence>MTTIISIYAIVFLAYFFICFLVASYAKKKGRSFLVFFLLSMFLTPFWGFIIALVVPNERKAQQQHEELVKAMANNSMNQ</sequence>
<protein>
    <recommendedName>
        <fullName evidence="4">Cardiolipin synthase N-terminal domain-containing protein</fullName>
    </recommendedName>
</protein>
<reference evidence="2" key="1">
    <citation type="submission" date="2023-01" db="EMBL/GenBank/DDBJ databases">
        <title>Sulfurovum sp. zt1-1 genome assembly.</title>
        <authorList>
            <person name="Wang J."/>
        </authorList>
    </citation>
    <scope>NUCLEOTIDE SEQUENCE</scope>
    <source>
        <strain evidence="2">Zt1-1</strain>
    </source>
</reference>
<keyword evidence="1" id="KW-1133">Transmembrane helix</keyword>
<dbReference type="EMBL" id="JAQIBD010000001">
    <property type="protein sequence ID" value="MDM5271278.1"/>
    <property type="molecule type" value="Genomic_DNA"/>
</dbReference>
<gene>
    <name evidence="2" type="ORF">PGH07_03730</name>
</gene>
<dbReference type="RefSeq" id="WP_289412628.1">
    <property type="nucleotide sequence ID" value="NZ_JAQIBD010000001.1"/>
</dbReference>
<keyword evidence="3" id="KW-1185">Reference proteome</keyword>
<feature type="transmembrane region" description="Helical" evidence="1">
    <location>
        <begin position="6"/>
        <end position="26"/>
    </location>
</feature>
<organism evidence="2 3">
    <name type="scientific">Sulfurovum zhangzhouensis</name>
    <dbReference type="NCBI Taxonomy" id="3019067"/>
    <lineage>
        <taxon>Bacteria</taxon>
        <taxon>Pseudomonadati</taxon>
        <taxon>Campylobacterota</taxon>
        <taxon>Epsilonproteobacteria</taxon>
        <taxon>Campylobacterales</taxon>
        <taxon>Sulfurovaceae</taxon>
        <taxon>Sulfurovum</taxon>
    </lineage>
</organism>
<name>A0ABT7QWR0_9BACT</name>
<comment type="caution">
    <text evidence="2">The sequence shown here is derived from an EMBL/GenBank/DDBJ whole genome shotgun (WGS) entry which is preliminary data.</text>
</comment>
<evidence type="ECO:0000313" key="2">
    <source>
        <dbReference type="EMBL" id="MDM5271278.1"/>
    </source>
</evidence>
<keyword evidence="1" id="KW-0812">Transmembrane</keyword>